<evidence type="ECO:0008006" key="3">
    <source>
        <dbReference type="Google" id="ProtNLM"/>
    </source>
</evidence>
<dbReference type="InterPro" id="IPR023198">
    <property type="entry name" value="PGP-like_dom2"/>
</dbReference>
<dbReference type="SFLD" id="SFLDG01129">
    <property type="entry name" value="C1.5:_HAD__Beta-PGM__Phosphata"/>
    <property type="match status" value="1"/>
</dbReference>
<dbReference type="Pfam" id="PF00702">
    <property type="entry name" value="Hydrolase"/>
    <property type="match status" value="1"/>
</dbReference>
<gene>
    <name evidence="1" type="ORF">WJX72_008333</name>
</gene>
<dbReference type="InterPro" id="IPR023214">
    <property type="entry name" value="HAD_sf"/>
</dbReference>
<keyword evidence="2" id="KW-1185">Reference proteome</keyword>
<dbReference type="Gene3D" id="1.10.150.240">
    <property type="entry name" value="Putative phosphatase, domain 2"/>
    <property type="match status" value="1"/>
</dbReference>
<dbReference type="AlphaFoldDB" id="A0AAW1R7V3"/>
<sequence length="246" mass="26722">MSTLISFDVDGTLITSVGNHANRLHKLAFAAAWKEVFNLDADIDAIKHHGSTDPLILLRILEHHGISKEAGMERLKDMEQIMCQYFGQHQQRAGEGIELLPGVMELLVKLRERGDVATCLVTGNLEPIGWAKMAALGLRDHFSSPHFGGFGSDFCSGDTLNSWRDRAELVRIAAKRAEESVGTIGARFHVGDTPMDLQAAAEAGAQAIGVTTGIYSRQELEATGVDAIILENLADLEAVFRAFNLA</sequence>
<dbReference type="Gene3D" id="3.40.50.1000">
    <property type="entry name" value="HAD superfamily/HAD-like"/>
    <property type="match status" value="1"/>
</dbReference>
<dbReference type="SUPFAM" id="SSF56784">
    <property type="entry name" value="HAD-like"/>
    <property type="match status" value="1"/>
</dbReference>
<name>A0AAW1R7V3_9CHLO</name>
<accession>A0AAW1R7V3</accession>
<organism evidence="1 2">
    <name type="scientific">[Myrmecia] bisecta</name>
    <dbReference type="NCBI Taxonomy" id="41462"/>
    <lineage>
        <taxon>Eukaryota</taxon>
        <taxon>Viridiplantae</taxon>
        <taxon>Chlorophyta</taxon>
        <taxon>core chlorophytes</taxon>
        <taxon>Trebouxiophyceae</taxon>
        <taxon>Trebouxiales</taxon>
        <taxon>Trebouxiaceae</taxon>
        <taxon>Myrmecia</taxon>
    </lineage>
</organism>
<dbReference type="Proteomes" id="UP001489004">
    <property type="component" value="Unassembled WGS sequence"/>
</dbReference>
<proteinExistence type="predicted"/>
<dbReference type="InterPro" id="IPR050155">
    <property type="entry name" value="HAD-like_hydrolase_sf"/>
</dbReference>
<evidence type="ECO:0000313" key="1">
    <source>
        <dbReference type="EMBL" id="KAK9829863.1"/>
    </source>
</evidence>
<dbReference type="SFLD" id="SFLDS00003">
    <property type="entry name" value="Haloacid_Dehalogenase"/>
    <property type="match status" value="1"/>
</dbReference>
<dbReference type="InterPro" id="IPR036412">
    <property type="entry name" value="HAD-like_sf"/>
</dbReference>
<comment type="caution">
    <text evidence="1">The sequence shown here is derived from an EMBL/GenBank/DDBJ whole genome shotgun (WGS) entry which is preliminary data.</text>
</comment>
<protein>
    <recommendedName>
        <fullName evidence="3">Haloacid dehalogenase</fullName>
    </recommendedName>
</protein>
<evidence type="ECO:0000313" key="2">
    <source>
        <dbReference type="Proteomes" id="UP001489004"/>
    </source>
</evidence>
<dbReference type="PANTHER" id="PTHR43434:SF1">
    <property type="entry name" value="PHOSPHOGLYCOLATE PHOSPHATASE"/>
    <property type="match status" value="1"/>
</dbReference>
<dbReference type="GO" id="GO:0008967">
    <property type="term" value="F:phosphoglycolate phosphatase activity"/>
    <property type="evidence" value="ECO:0007669"/>
    <property type="project" value="TreeGrafter"/>
</dbReference>
<dbReference type="GO" id="GO:0006281">
    <property type="term" value="P:DNA repair"/>
    <property type="evidence" value="ECO:0007669"/>
    <property type="project" value="TreeGrafter"/>
</dbReference>
<reference evidence="1 2" key="1">
    <citation type="journal article" date="2024" name="Nat. Commun.">
        <title>Phylogenomics reveals the evolutionary origins of lichenization in chlorophyte algae.</title>
        <authorList>
            <person name="Puginier C."/>
            <person name="Libourel C."/>
            <person name="Otte J."/>
            <person name="Skaloud P."/>
            <person name="Haon M."/>
            <person name="Grisel S."/>
            <person name="Petersen M."/>
            <person name="Berrin J.G."/>
            <person name="Delaux P.M."/>
            <person name="Dal Grande F."/>
            <person name="Keller J."/>
        </authorList>
    </citation>
    <scope>NUCLEOTIDE SEQUENCE [LARGE SCALE GENOMIC DNA]</scope>
    <source>
        <strain evidence="1 2">SAG 2043</strain>
    </source>
</reference>
<dbReference type="EMBL" id="JALJOR010000001">
    <property type="protein sequence ID" value="KAK9829863.1"/>
    <property type="molecule type" value="Genomic_DNA"/>
</dbReference>
<dbReference type="PANTHER" id="PTHR43434">
    <property type="entry name" value="PHOSPHOGLYCOLATE PHOSPHATASE"/>
    <property type="match status" value="1"/>
</dbReference>